<dbReference type="UniPathway" id="UPA00253">
    <property type="reaction ID" value="UER00332"/>
</dbReference>
<dbReference type="GO" id="GO:0005524">
    <property type="term" value="F:ATP binding"/>
    <property type="evidence" value="ECO:0007669"/>
    <property type="project" value="UniProtKB-KW"/>
</dbReference>
<dbReference type="NCBIfam" id="NF000840">
    <property type="entry name" value="PRK00071.1-3"/>
    <property type="match status" value="1"/>
</dbReference>
<comment type="pathway">
    <text evidence="2 11">Cofactor biosynthesis; NAD(+) biosynthesis; deamido-NAD(+) from nicotinate D-ribonucleotide: step 1/1.</text>
</comment>
<accession>W7QJP3</accession>
<dbReference type="CDD" id="cd02165">
    <property type="entry name" value="NMNAT"/>
    <property type="match status" value="1"/>
</dbReference>
<dbReference type="PANTHER" id="PTHR39321:SF3">
    <property type="entry name" value="PHOSPHOPANTETHEINE ADENYLYLTRANSFERASE"/>
    <property type="match status" value="1"/>
</dbReference>
<keyword evidence="7 11" id="KW-0547">Nucleotide-binding</keyword>
<dbReference type="STRING" id="1328313.DS2_17767"/>
<dbReference type="InterPro" id="IPR004821">
    <property type="entry name" value="Cyt_trans-like"/>
</dbReference>
<keyword evidence="8 11" id="KW-0067">ATP-binding</keyword>
<keyword evidence="4 11" id="KW-0662">Pyridine nucleotide biosynthesis</keyword>
<keyword evidence="14" id="KW-1185">Reference proteome</keyword>
<dbReference type="HAMAP" id="MF_00244">
    <property type="entry name" value="NaMN_adenylyltr"/>
    <property type="match status" value="1"/>
</dbReference>
<keyword evidence="6 11" id="KW-0548">Nucleotidyltransferase</keyword>
<gene>
    <name evidence="11" type="primary">nadD</name>
    <name evidence="13" type="ORF">DS2_17767</name>
</gene>
<reference evidence="13 14" key="1">
    <citation type="journal article" date="2014" name="Genome Announc.">
        <title>Draft Genome Sequence of the Agar-Degrading Bacterium Catenovulum sp. Strain DS-2, Isolated from Intestines of Haliotis diversicolor.</title>
        <authorList>
            <person name="Shan D."/>
            <person name="Li X."/>
            <person name="Gu Z."/>
            <person name="Wei G."/>
            <person name="Gao Z."/>
            <person name="Shao Z."/>
        </authorList>
    </citation>
    <scope>NUCLEOTIDE SEQUENCE [LARGE SCALE GENOMIC DNA]</scope>
    <source>
        <strain evidence="13 14">DS-2</strain>
    </source>
</reference>
<evidence type="ECO:0000256" key="8">
    <source>
        <dbReference type="ARBA" id="ARBA00022840"/>
    </source>
</evidence>
<keyword evidence="5 11" id="KW-0808">Transferase</keyword>
<dbReference type="RefSeq" id="WP_035016330.1">
    <property type="nucleotide sequence ID" value="NZ_ARZY01000049.1"/>
</dbReference>
<dbReference type="NCBIfam" id="TIGR00125">
    <property type="entry name" value="cyt_tran_rel"/>
    <property type="match status" value="1"/>
</dbReference>
<evidence type="ECO:0000256" key="3">
    <source>
        <dbReference type="ARBA" id="ARBA00009014"/>
    </source>
</evidence>
<comment type="function">
    <text evidence="1 11">Catalyzes the reversible adenylation of nicotinate mononucleotide (NaMN) to nicotinic acid adenine dinucleotide (NaAD).</text>
</comment>
<dbReference type="InterPro" id="IPR005248">
    <property type="entry name" value="NadD/NMNAT"/>
</dbReference>
<evidence type="ECO:0000256" key="9">
    <source>
        <dbReference type="ARBA" id="ARBA00023027"/>
    </source>
</evidence>
<dbReference type="Pfam" id="PF01467">
    <property type="entry name" value="CTP_transf_like"/>
    <property type="match status" value="1"/>
</dbReference>
<dbReference type="EC" id="2.7.7.18" evidence="11"/>
<name>W7QJP3_9ALTE</name>
<dbReference type="eggNOG" id="COG1057">
    <property type="taxonomic scope" value="Bacteria"/>
</dbReference>
<comment type="similarity">
    <text evidence="3 11">Belongs to the NadD family.</text>
</comment>
<evidence type="ECO:0000256" key="5">
    <source>
        <dbReference type="ARBA" id="ARBA00022679"/>
    </source>
</evidence>
<dbReference type="EMBL" id="ARZY01000049">
    <property type="protein sequence ID" value="EWH08358.1"/>
    <property type="molecule type" value="Genomic_DNA"/>
</dbReference>
<dbReference type="Proteomes" id="UP000019276">
    <property type="component" value="Unassembled WGS sequence"/>
</dbReference>
<evidence type="ECO:0000313" key="14">
    <source>
        <dbReference type="Proteomes" id="UP000019276"/>
    </source>
</evidence>
<sequence>MQVRIYYGGTFNPIHNGHLQAALEVTELLQAQKLHFMPNYIPPHKANPSETPQQRLAMCEIACQIDARFVVDDRELTRQQSSYTIDTLKELRLQYVDDSLVFVVGMDSLNSLDTWADWQSLTDYAHLLVVPRGGCELSLNQDIAAYLAQVETQSANRLVGRTHGHVFIANTSQLEISSSQIRQRYQQQQNCLCLLPAAVNEYILKHELYKTGDKSFCN</sequence>
<evidence type="ECO:0000256" key="10">
    <source>
        <dbReference type="ARBA" id="ARBA00048721"/>
    </source>
</evidence>
<dbReference type="SUPFAM" id="SSF52374">
    <property type="entry name" value="Nucleotidylyl transferase"/>
    <property type="match status" value="1"/>
</dbReference>
<dbReference type="GO" id="GO:0004515">
    <property type="term" value="F:nicotinate-nucleotide adenylyltransferase activity"/>
    <property type="evidence" value="ECO:0007669"/>
    <property type="project" value="UniProtKB-UniRule"/>
</dbReference>
<dbReference type="Gene3D" id="3.40.50.620">
    <property type="entry name" value="HUPs"/>
    <property type="match status" value="1"/>
</dbReference>
<evidence type="ECO:0000313" key="13">
    <source>
        <dbReference type="EMBL" id="EWH08358.1"/>
    </source>
</evidence>
<evidence type="ECO:0000256" key="1">
    <source>
        <dbReference type="ARBA" id="ARBA00002324"/>
    </source>
</evidence>
<feature type="domain" description="Cytidyltransferase-like" evidence="12">
    <location>
        <begin position="6"/>
        <end position="184"/>
    </location>
</feature>
<organism evidence="13 14">
    <name type="scientific">Catenovulum agarivorans DS-2</name>
    <dbReference type="NCBI Taxonomy" id="1328313"/>
    <lineage>
        <taxon>Bacteria</taxon>
        <taxon>Pseudomonadati</taxon>
        <taxon>Pseudomonadota</taxon>
        <taxon>Gammaproteobacteria</taxon>
        <taxon>Alteromonadales</taxon>
        <taxon>Alteromonadaceae</taxon>
        <taxon>Catenovulum</taxon>
    </lineage>
</organism>
<protein>
    <recommendedName>
        <fullName evidence="11">Probable nicotinate-nucleotide adenylyltransferase</fullName>
        <ecNumber evidence="11">2.7.7.18</ecNumber>
    </recommendedName>
    <alternativeName>
        <fullName evidence="11">Deamido-NAD(+) diphosphorylase</fullName>
    </alternativeName>
    <alternativeName>
        <fullName evidence="11">Deamido-NAD(+) pyrophosphorylase</fullName>
    </alternativeName>
    <alternativeName>
        <fullName evidence="11">Nicotinate mononucleotide adenylyltransferase</fullName>
        <shortName evidence="11">NaMN adenylyltransferase</shortName>
    </alternativeName>
</protein>
<evidence type="ECO:0000256" key="2">
    <source>
        <dbReference type="ARBA" id="ARBA00005019"/>
    </source>
</evidence>
<evidence type="ECO:0000256" key="4">
    <source>
        <dbReference type="ARBA" id="ARBA00022642"/>
    </source>
</evidence>
<dbReference type="PANTHER" id="PTHR39321">
    <property type="entry name" value="NICOTINATE-NUCLEOTIDE ADENYLYLTRANSFERASE-RELATED"/>
    <property type="match status" value="1"/>
</dbReference>
<keyword evidence="9 11" id="KW-0520">NAD</keyword>
<dbReference type="AlphaFoldDB" id="W7QJP3"/>
<evidence type="ECO:0000256" key="6">
    <source>
        <dbReference type="ARBA" id="ARBA00022695"/>
    </source>
</evidence>
<evidence type="ECO:0000256" key="7">
    <source>
        <dbReference type="ARBA" id="ARBA00022741"/>
    </source>
</evidence>
<proteinExistence type="inferred from homology"/>
<evidence type="ECO:0000259" key="12">
    <source>
        <dbReference type="Pfam" id="PF01467"/>
    </source>
</evidence>
<dbReference type="InterPro" id="IPR014729">
    <property type="entry name" value="Rossmann-like_a/b/a_fold"/>
</dbReference>
<dbReference type="OrthoDB" id="5295945at2"/>
<comment type="caution">
    <text evidence="13">The sequence shown here is derived from an EMBL/GenBank/DDBJ whole genome shotgun (WGS) entry which is preliminary data.</text>
</comment>
<comment type="catalytic activity">
    <reaction evidence="10 11">
        <text>nicotinate beta-D-ribonucleotide + ATP + H(+) = deamido-NAD(+) + diphosphate</text>
        <dbReference type="Rhea" id="RHEA:22860"/>
        <dbReference type="ChEBI" id="CHEBI:15378"/>
        <dbReference type="ChEBI" id="CHEBI:30616"/>
        <dbReference type="ChEBI" id="CHEBI:33019"/>
        <dbReference type="ChEBI" id="CHEBI:57502"/>
        <dbReference type="ChEBI" id="CHEBI:58437"/>
        <dbReference type="EC" id="2.7.7.18"/>
    </reaction>
</comment>
<dbReference type="NCBIfam" id="NF000839">
    <property type="entry name" value="PRK00071.1-1"/>
    <property type="match status" value="1"/>
</dbReference>
<dbReference type="GO" id="GO:0009435">
    <property type="term" value="P:NAD+ biosynthetic process"/>
    <property type="evidence" value="ECO:0007669"/>
    <property type="project" value="UniProtKB-UniRule"/>
</dbReference>
<evidence type="ECO:0000256" key="11">
    <source>
        <dbReference type="HAMAP-Rule" id="MF_00244"/>
    </source>
</evidence>
<dbReference type="NCBIfam" id="TIGR00482">
    <property type="entry name" value="nicotinate (nicotinamide) nucleotide adenylyltransferase"/>
    <property type="match status" value="1"/>
</dbReference>
<dbReference type="PATRIC" id="fig|1328313.3.peg.3634"/>